<dbReference type="Gene3D" id="3.30.2090.10">
    <property type="entry name" value="Multidrug efflux transporter AcrB TolC docking domain, DN and DC subdomains"/>
    <property type="match status" value="2"/>
</dbReference>
<comment type="caution">
    <text evidence="2">The sequence shown here is derived from an EMBL/GenBank/DDBJ whole genome shotgun (WGS) entry which is preliminary data.</text>
</comment>
<dbReference type="Pfam" id="PF00873">
    <property type="entry name" value="ACR_tran"/>
    <property type="match status" value="2"/>
</dbReference>
<feature type="transmembrane region" description="Helical" evidence="1">
    <location>
        <begin position="570"/>
        <end position="589"/>
    </location>
</feature>
<reference evidence="2 3" key="1">
    <citation type="submission" date="2019-09" db="EMBL/GenBank/DDBJ databases">
        <title>Genome sequence and assembly of Taibaiella sp.</title>
        <authorList>
            <person name="Chhetri G."/>
        </authorList>
    </citation>
    <scope>NUCLEOTIDE SEQUENCE [LARGE SCALE GENOMIC DNA]</scope>
    <source>
        <strain evidence="2 3">KVB11</strain>
    </source>
</reference>
<proteinExistence type="predicted"/>
<dbReference type="Gene3D" id="3.30.70.1430">
    <property type="entry name" value="Multidrug efflux transporter AcrB pore domain"/>
    <property type="match status" value="2"/>
</dbReference>
<feature type="transmembrane region" description="Helical" evidence="1">
    <location>
        <begin position="1134"/>
        <end position="1159"/>
    </location>
</feature>
<dbReference type="SUPFAM" id="SSF82714">
    <property type="entry name" value="Multidrug efflux transporter AcrB TolC docking domain, DN and DC subdomains"/>
    <property type="match status" value="2"/>
</dbReference>
<dbReference type="InterPro" id="IPR027463">
    <property type="entry name" value="AcrB_DN_DC_subdom"/>
</dbReference>
<evidence type="ECO:0000313" key="3">
    <source>
        <dbReference type="Proteomes" id="UP000323632"/>
    </source>
</evidence>
<feature type="transmembrane region" description="Helical" evidence="1">
    <location>
        <begin position="447"/>
        <end position="469"/>
    </location>
</feature>
<keyword evidence="3" id="KW-1185">Reference proteome</keyword>
<feature type="transmembrane region" description="Helical" evidence="1">
    <location>
        <begin position="1038"/>
        <end position="1064"/>
    </location>
</feature>
<dbReference type="SUPFAM" id="SSF82866">
    <property type="entry name" value="Multidrug efflux transporter AcrB transmembrane domain"/>
    <property type="match status" value="2"/>
</dbReference>
<dbReference type="InterPro" id="IPR001036">
    <property type="entry name" value="Acrflvin-R"/>
</dbReference>
<dbReference type="PRINTS" id="PR00702">
    <property type="entry name" value="ACRIFLAVINRP"/>
</dbReference>
<evidence type="ECO:0000313" key="2">
    <source>
        <dbReference type="EMBL" id="KAA5537195.1"/>
    </source>
</evidence>
<organism evidence="2 3">
    <name type="scientific">Taibaiella lutea</name>
    <dbReference type="NCBI Taxonomy" id="2608001"/>
    <lineage>
        <taxon>Bacteria</taxon>
        <taxon>Pseudomonadati</taxon>
        <taxon>Bacteroidota</taxon>
        <taxon>Chitinophagia</taxon>
        <taxon>Chitinophagales</taxon>
        <taxon>Chitinophagaceae</taxon>
        <taxon>Taibaiella</taxon>
    </lineage>
</organism>
<gene>
    <name evidence="2" type="ORF">F0919_05845</name>
</gene>
<feature type="transmembrane region" description="Helical" evidence="1">
    <location>
        <begin position="1197"/>
        <end position="1216"/>
    </location>
</feature>
<keyword evidence="1" id="KW-0812">Transmembrane</keyword>
<feature type="transmembrane region" description="Helical" evidence="1">
    <location>
        <begin position="1171"/>
        <end position="1191"/>
    </location>
</feature>
<feature type="transmembrane region" description="Helical" evidence="1">
    <location>
        <begin position="627"/>
        <end position="646"/>
    </location>
</feature>
<protein>
    <submittedName>
        <fullName evidence="2">Efflux RND transporter permease subunit</fullName>
    </submittedName>
</protein>
<dbReference type="GO" id="GO:0042910">
    <property type="term" value="F:xenobiotic transmembrane transporter activity"/>
    <property type="evidence" value="ECO:0007669"/>
    <property type="project" value="TreeGrafter"/>
</dbReference>
<dbReference type="EMBL" id="VWSH01000001">
    <property type="protein sequence ID" value="KAA5537195.1"/>
    <property type="molecule type" value="Genomic_DNA"/>
</dbReference>
<dbReference type="Gene3D" id="3.30.70.1320">
    <property type="entry name" value="Multidrug efflux transporter AcrB pore domain like"/>
    <property type="match status" value="1"/>
</dbReference>
<dbReference type="RefSeq" id="WP_150031771.1">
    <property type="nucleotide sequence ID" value="NZ_VWSH01000001.1"/>
</dbReference>
<dbReference type="SUPFAM" id="SSF82693">
    <property type="entry name" value="Multidrug efflux transporter AcrB pore domain, PN1, PN2, PC1 and PC2 subdomains"/>
    <property type="match status" value="2"/>
</dbReference>
<feature type="transmembrane region" description="Helical" evidence="1">
    <location>
        <begin position="532"/>
        <end position="550"/>
    </location>
</feature>
<dbReference type="PANTHER" id="PTHR32063">
    <property type="match status" value="1"/>
</dbReference>
<feature type="transmembrane region" description="Helical" evidence="1">
    <location>
        <begin position="1085"/>
        <end position="1114"/>
    </location>
</feature>
<dbReference type="AlphaFoldDB" id="A0A5M6CWA8"/>
<dbReference type="Gene3D" id="1.20.1640.10">
    <property type="entry name" value="Multidrug efflux transporter AcrB transmembrane domain"/>
    <property type="match status" value="4"/>
</dbReference>
<keyword evidence="1" id="KW-1133">Transmembrane helix</keyword>
<keyword evidence="1" id="KW-0472">Membrane</keyword>
<feature type="transmembrane region" description="Helical" evidence="1">
    <location>
        <begin position="1012"/>
        <end position="1032"/>
    </location>
</feature>
<name>A0A5M6CWA8_9BACT</name>
<dbReference type="PANTHER" id="PTHR32063:SF33">
    <property type="entry name" value="RND SUPERFAMILY EFFLUX PUMP PERMEASE COMPONENT"/>
    <property type="match status" value="1"/>
</dbReference>
<feature type="transmembrane region" description="Helical" evidence="1">
    <location>
        <begin position="373"/>
        <end position="393"/>
    </location>
</feature>
<evidence type="ECO:0000256" key="1">
    <source>
        <dbReference type="SAM" id="Phobius"/>
    </source>
</evidence>
<feature type="transmembrane region" description="Helical" evidence="1">
    <location>
        <begin position="985"/>
        <end position="1005"/>
    </location>
</feature>
<feature type="transmembrane region" description="Helical" evidence="1">
    <location>
        <begin position="405"/>
        <end position="426"/>
    </location>
</feature>
<sequence length="1244" mass="137632">MSVLENIGDKFKQFGPTSWSVRNKTSIYLLMVILSLWGIIQFITLPKEQFPDIVIPTIYVQTIYVGNSPKDMENLVTQPIEKQIKGITGAKINKVTSTSVQDYSAIMVEFGTDVKVDVAVQKVKDAIDKAKQDLPTDLTQEPTAIEVSFSDQPIMYVNVSGDYDMMRLKKYADQLKDKLEELPAINRVDLVGAPEREFQINVDNLRMQAAGITFDNIATAVANENMDVSGGLLQVGNMKRTLQLKGQIKTAADISQIVVRNTKGSPIYLKDIADIKDTVKEHESFARLDGKNVITLNIIKRSGENLIETSDNVKRVTEEVKQAQFPRDLEVRITGDQSNTTRTSFKDLVNSIVIGFVLVLIILMFFMGVTNAFFVALSVPLSMFVAFFFLPAADLIVGSHVTLNFIVLFALLFGLGIIVDDAIVVIENTHRIFVEHKGKITSVKSAMMAAGEVFVPVLSGTLTTLAPFIPLLFWPGIIGRFMVYLPTMLIFTLAASLIVAFIMNPVFAVDFMNHPEEHAKPEPKKAIFRKRAFLIPFIGGLLFVLFGFIAKMSGGPAVAETPGAEVVSKGANFFLFGNMMIFFSLLVVLNKYVLDGWIHAFQNRVLPWIMSHYENLLRWALNGWRPVHLLLGTVGLLIFSFIFFGARKVPVVFFPDGAPNQIYVYLKLPVGTTVEYTDSITRTLENKVYNVLGMTMQPDGKRKKNPVVESVITNVAIGASDPQSGDRSTRPELGRIQVSFVEFEKRHGTLTAPYLDSIRHAMSGIPGAQISVSKEQNGPPTDPPVNIEIASEDFDDLIKTAVSLKNYLDSIQTPGVEELKMDVDLSNPEISLTINRERAMTEGVSTAQVGMAIRTALFGREVSKVKEGEDEYKIQLRNESDQRNNLVDLLNLKVSFLDMASGQFKSIPISSLVNVDYTSTLGSVKRKNQKRVITLASNVLLTQGYTPTAVNAQLAKEIAAFKEKPDNVTIKQTGEGEQQAETGAFLGKALAIALLLIVLILAIQFNSMSKPVIILMEIVFSVIGVLLGFALTGMTVSVVMTGIGIVGLAGIVVKNGILVIEFADELRGRGMKTREALIQAGKTRIIPVLLTALAAILALIPLAVGFNINFVTLFSELNPHIFFGGDNVTFWKPLSWTIIFGLAFAFFMTLIMVPGMYLIAERLRRPMRRHFGGKWVSFGAIFFPVMAIGIAIMGGNIMISLLVFLAFPILMIITMIRHRRDVKRRKNRTENAEKVNDAFNGSWF</sequence>
<accession>A0A5M6CWA8</accession>
<feature type="transmembrane region" description="Helical" evidence="1">
    <location>
        <begin position="348"/>
        <end position="366"/>
    </location>
</feature>
<feature type="transmembrane region" description="Helical" evidence="1">
    <location>
        <begin position="27"/>
        <end position="45"/>
    </location>
</feature>
<feature type="transmembrane region" description="Helical" evidence="1">
    <location>
        <begin position="489"/>
        <end position="511"/>
    </location>
</feature>
<dbReference type="Gene3D" id="3.30.70.1440">
    <property type="entry name" value="Multidrug efflux transporter AcrB pore domain"/>
    <property type="match status" value="1"/>
</dbReference>
<dbReference type="GO" id="GO:0005886">
    <property type="term" value="C:plasma membrane"/>
    <property type="evidence" value="ECO:0007669"/>
    <property type="project" value="TreeGrafter"/>
</dbReference>
<dbReference type="Proteomes" id="UP000323632">
    <property type="component" value="Unassembled WGS sequence"/>
</dbReference>